<organism evidence="11 12">
    <name type="scientific">Cannabis sativa</name>
    <name type="common">Hemp</name>
    <name type="synonym">Marijuana</name>
    <dbReference type="NCBI Taxonomy" id="3483"/>
    <lineage>
        <taxon>Eukaryota</taxon>
        <taxon>Viridiplantae</taxon>
        <taxon>Streptophyta</taxon>
        <taxon>Embryophyta</taxon>
        <taxon>Tracheophyta</taxon>
        <taxon>Spermatophyta</taxon>
        <taxon>Magnoliopsida</taxon>
        <taxon>eudicotyledons</taxon>
        <taxon>Gunneridae</taxon>
        <taxon>Pentapetalae</taxon>
        <taxon>rosids</taxon>
        <taxon>fabids</taxon>
        <taxon>Rosales</taxon>
        <taxon>Cannabaceae</taxon>
        <taxon>Cannabis</taxon>
    </lineage>
</organism>
<gene>
    <name evidence="11" type="ORF">G4B88_010768</name>
</gene>
<evidence type="ECO:0000313" key="12">
    <source>
        <dbReference type="Proteomes" id="UP000583929"/>
    </source>
</evidence>
<feature type="domain" description="GST C-terminal" evidence="10">
    <location>
        <begin position="90"/>
        <end position="219"/>
    </location>
</feature>
<keyword evidence="5" id="KW-0216">Detoxification</keyword>
<dbReference type="PROSITE" id="PS50404">
    <property type="entry name" value="GST_NTER"/>
    <property type="match status" value="3"/>
</dbReference>
<dbReference type="Pfam" id="PF02798">
    <property type="entry name" value="GST_N"/>
    <property type="match status" value="3"/>
</dbReference>
<evidence type="ECO:0000256" key="3">
    <source>
        <dbReference type="ARBA" id="ARBA00012452"/>
    </source>
</evidence>
<dbReference type="SUPFAM" id="SSF52833">
    <property type="entry name" value="Thioredoxin-like"/>
    <property type="match status" value="3"/>
</dbReference>
<evidence type="ECO:0000256" key="6">
    <source>
        <dbReference type="ARBA" id="ARBA00022679"/>
    </source>
</evidence>
<dbReference type="CDD" id="cd03187">
    <property type="entry name" value="GST_C_Phi"/>
    <property type="match status" value="3"/>
</dbReference>
<dbReference type="Pfam" id="PF00043">
    <property type="entry name" value="GST_C"/>
    <property type="match status" value="3"/>
</dbReference>
<dbReference type="InterPro" id="IPR004045">
    <property type="entry name" value="Glutathione_S-Trfase_N"/>
</dbReference>
<feature type="domain" description="GST N-terminal" evidence="9">
    <location>
        <begin position="2"/>
        <end position="83"/>
    </location>
</feature>
<dbReference type="SFLD" id="SFLDG01154">
    <property type="entry name" value="Main.5:_Phi-like"/>
    <property type="match status" value="2"/>
</dbReference>
<dbReference type="GO" id="GO:0009407">
    <property type="term" value="P:toxin catabolic process"/>
    <property type="evidence" value="ECO:0007669"/>
    <property type="project" value="UniProtKB-ARBA"/>
</dbReference>
<dbReference type="GO" id="GO:0004364">
    <property type="term" value="F:glutathione transferase activity"/>
    <property type="evidence" value="ECO:0007669"/>
    <property type="project" value="UniProtKB-EC"/>
</dbReference>
<dbReference type="Gene3D" id="1.20.1050.10">
    <property type="match status" value="3"/>
</dbReference>
<dbReference type="PANTHER" id="PTHR43900">
    <property type="entry name" value="GLUTATHIONE S-TRANSFERASE RHO"/>
    <property type="match status" value="1"/>
</dbReference>
<dbReference type="GO" id="GO:0043295">
    <property type="term" value="F:glutathione binding"/>
    <property type="evidence" value="ECO:0007669"/>
    <property type="project" value="TreeGrafter"/>
</dbReference>
<sequence>MAAVKVHGAPLSTAFQRAVVCLYEKEVDFEVVPVDMRAGAHKQEPFISLNPFGQVPAFEDGDLQLFESRAITKYIAEEYAEKGTQLIPFETKKKAIASVWMEVEAHQFDPVASKLGWEIIFKPMFGMTTDQAAVEENEAKLAKVLDVYENRLSKSKYMGGDCITLADLHHLPNLQCLLGTNVKSQFESRPHVKAWVADITSRPTWAKCWIGSSQKGKSYFFFFSSSSKYFFTSTSSLVVLMAIIKLHGSPISTNTQRPLVCLYEKHLHFDFVPVDMSAGSHKQSPFISLNPFGQVPALVDGDLQLFESRAISNYIAEEYSEKGTQLVSSNSKEKAISSVWMEVEAHKFEPAAAKLSWELFYKPMFGMNTDQAVVKENEAKLEKVLDVYENRLTKSKYLGGECIGLADLYHLPNLQCLLGTTLKKLFESRPHVNAWVTDITARPAWSKVLALRATMAVRKVHASNNSEPAMRVMACLNEKELAFQFVSVDMKVGEHKRQPFLSLNVRKNSFSLVLCGVFPKLILLMFIYWFGWMMMQPFGQVPAFEDGDLTLFESRAITQYIATEYANQGTELLYSDSKKKAILLVWLEIESHQFDPAAAKLTWELVLKPMLGMGTTDFAVVEENESKLANVLDVYENRLAKSKYLAGDSFTLADLHHLPHIQYLMETRSWKLFESRSHVHAWAADITARPAWSKVLIAMKTEV</sequence>
<keyword evidence="8" id="KW-0472">Membrane</keyword>
<dbReference type="FunFam" id="3.40.30.10:FF:000016">
    <property type="entry name" value="Glutathione S-transferase F2"/>
    <property type="match status" value="2"/>
</dbReference>
<feature type="domain" description="GST N-terminal" evidence="9">
    <location>
        <begin position="242"/>
        <end position="323"/>
    </location>
</feature>
<evidence type="ECO:0000256" key="8">
    <source>
        <dbReference type="SAM" id="Phobius"/>
    </source>
</evidence>
<dbReference type="InterPro" id="IPR036282">
    <property type="entry name" value="Glutathione-S-Trfase_C_sf"/>
</dbReference>
<protein>
    <recommendedName>
        <fullName evidence="3">glutathione transferase</fullName>
        <ecNumber evidence="3">2.5.1.18</ecNumber>
    </recommendedName>
</protein>
<evidence type="ECO:0000256" key="4">
    <source>
        <dbReference type="ARBA" id="ARBA00022490"/>
    </source>
</evidence>
<keyword evidence="12" id="KW-1185">Reference proteome</keyword>
<comment type="subcellular location">
    <subcellularLocation>
        <location evidence="1">Cytoplasm</location>
        <location evidence="1">Cytosol</location>
    </subcellularLocation>
</comment>
<keyword evidence="6" id="KW-0808">Transferase</keyword>
<dbReference type="AlphaFoldDB" id="A0A7J6F7K5"/>
<evidence type="ECO:0000256" key="5">
    <source>
        <dbReference type="ARBA" id="ARBA00022575"/>
    </source>
</evidence>
<dbReference type="SUPFAM" id="SSF47616">
    <property type="entry name" value="GST C-terminal domain-like"/>
    <property type="match status" value="3"/>
</dbReference>
<evidence type="ECO:0000259" key="9">
    <source>
        <dbReference type="PROSITE" id="PS50404"/>
    </source>
</evidence>
<dbReference type="InterPro" id="IPR004046">
    <property type="entry name" value="GST_C"/>
</dbReference>
<reference evidence="11 12" key="1">
    <citation type="journal article" date="2020" name="bioRxiv">
        <title>Sequence and annotation of 42 cannabis genomes reveals extensive copy number variation in cannabinoid synthesis and pathogen resistance genes.</title>
        <authorList>
            <person name="Mckernan K.J."/>
            <person name="Helbert Y."/>
            <person name="Kane L.T."/>
            <person name="Ebling H."/>
            <person name="Zhang L."/>
            <person name="Liu B."/>
            <person name="Eaton Z."/>
            <person name="Mclaughlin S."/>
            <person name="Kingan S."/>
            <person name="Baybayan P."/>
            <person name="Concepcion G."/>
            <person name="Jordan M."/>
            <person name="Riva A."/>
            <person name="Barbazuk W."/>
            <person name="Harkins T."/>
        </authorList>
    </citation>
    <scope>NUCLEOTIDE SEQUENCE [LARGE SCALE GENOMIC DNA]</scope>
    <source>
        <strain evidence="12">cv. Jamaican Lion 4</strain>
        <tissue evidence="11">Leaf</tissue>
    </source>
</reference>
<comment type="caution">
    <text evidence="11">The sequence shown here is derived from an EMBL/GenBank/DDBJ whole genome shotgun (WGS) entry which is preliminary data.</text>
</comment>
<dbReference type="InterPro" id="IPR034347">
    <property type="entry name" value="GST_Phi_C"/>
</dbReference>
<evidence type="ECO:0000259" key="10">
    <source>
        <dbReference type="PROSITE" id="PS50405"/>
    </source>
</evidence>
<dbReference type="EC" id="2.5.1.18" evidence="3"/>
<dbReference type="InterPro" id="IPR010987">
    <property type="entry name" value="Glutathione-S-Trfase_C-like"/>
</dbReference>
<feature type="domain" description="GST N-terminal" evidence="9">
    <location>
        <begin position="456"/>
        <end position="569"/>
    </location>
</feature>
<keyword evidence="8" id="KW-0812">Transmembrane</keyword>
<evidence type="ECO:0000256" key="1">
    <source>
        <dbReference type="ARBA" id="ARBA00004514"/>
    </source>
</evidence>
<dbReference type="Gene3D" id="3.40.30.10">
    <property type="entry name" value="Glutaredoxin"/>
    <property type="match status" value="3"/>
</dbReference>
<proteinExistence type="inferred from homology"/>
<dbReference type="GO" id="GO:0005829">
    <property type="term" value="C:cytosol"/>
    <property type="evidence" value="ECO:0007669"/>
    <property type="project" value="UniProtKB-SubCell"/>
</dbReference>
<comment type="similarity">
    <text evidence="2">Belongs to the GST superfamily. Phi family.</text>
</comment>
<comment type="catalytic activity">
    <reaction evidence="7">
        <text>RX + glutathione = an S-substituted glutathione + a halide anion + H(+)</text>
        <dbReference type="Rhea" id="RHEA:16437"/>
        <dbReference type="ChEBI" id="CHEBI:15378"/>
        <dbReference type="ChEBI" id="CHEBI:16042"/>
        <dbReference type="ChEBI" id="CHEBI:17792"/>
        <dbReference type="ChEBI" id="CHEBI:57925"/>
        <dbReference type="ChEBI" id="CHEBI:90779"/>
        <dbReference type="EC" id="2.5.1.18"/>
    </reaction>
</comment>
<dbReference type="PANTHER" id="PTHR43900:SF47">
    <property type="entry name" value="GLUTATHIONE S-TRANSFERASE F6-RELATED"/>
    <property type="match status" value="1"/>
</dbReference>
<dbReference type="SFLD" id="SFLDS00019">
    <property type="entry name" value="Glutathione_Transferase_(cytos"/>
    <property type="match status" value="3"/>
</dbReference>
<dbReference type="GO" id="GO:0006749">
    <property type="term" value="P:glutathione metabolic process"/>
    <property type="evidence" value="ECO:0007669"/>
    <property type="project" value="TreeGrafter"/>
</dbReference>
<keyword evidence="8" id="KW-1133">Transmembrane helix</keyword>
<evidence type="ECO:0000256" key="7">
    <source>
        <dbReference type="ARBA" id="ARBA00047960"/>
    </source>
</evidence>
<dbReference type="EMBL" id="JAATIQ010000254">
    <property type="protein sequence ID" value="KAF4366693.1"/>
    <property type="molecule type" value="Genomic_DNA"/>
</dbReference>
<accession>A0A7J6F7K5</accession>
<feature type="transmembrane region" description="Helical" evidence="8">
    <location>
        <begin position="510"/>
        <end position="530"/>
    </location>
</feature>
<evidence type="ECO:0000256" key="2">
    <source>
        <dbReference type="ARBA" id="ARBA00010128"/>
    </source>
</evidence>
<dbReference type="PROSITE" id="PS50405">
    <property type="entry name" value="GST_CTER"/>
    <property type="match status" value="3"/>
</dbReference>
<dbReference type="FunFam" id="1.20.1050.10:FF:000004">
    <property type="entry name" value="Glutathione S-transferase F2"/>
    <property type="match status" value="3"/>
</dbReference>
<dbReference type="CDD" id="cd03053">
    <property type="entry name" value="GST_N_Phi"/>
    <property type="match status" value="2"/>
</dbReference>
<keyword evidence="4" id="KW-0963">Cytoplasm</keyword>
<feature type="domain" description="GST C-terminal" evidence="10">
    <location>
        <begin position="330"/>
        <end position="472"/>
    </location>
</feature>
<dbReference type="SFLD" id="SFLDG00358">
    <property type="entry name" value="Main_(cytGST)"/>
    <property type="match status" value="3"/>
</dbReference>
<dbReference type="InterPro" id="IPR040079">
    <property type="entry name" value="Glutathione_S-Trfase"/>
</dbReference>
<dbReference type="InterPro" id="IPR036249">
    <property type="entry name" value="Thioredoxin-like_sf"/>
</dbReference>
<dbReference type="Proteomes" id="UP000583929">
    <property type="component" value="Unassembled WGS sequence"/>
</dbReference>
<name>A0A7J6F7K5_CANSA</name>
<feature type="domain" description="GST C-terminal" evidence="10">
    <location>
        <begin position="576"/>
        <end position="703"/>
    </location>
</feature>
<evidence type="ECO:0000313" key="11">
    <source>
        <dbReference type="EMBL" id="KAF4366693.1"/>
    </source>
</evidence>